<evidence type="ECO:0000313" key="2">
    <source>
        <dbReference type="EMBL" id="KAG7304537.1"/>
    </source>
</evidence>
<accession>A0ABQ7QH37</accession>
<proteinExistence type="predicted"/>
<feature type="chain" id="PRO_5046025073" evidence="1">
    <location>
        <begin position="27"/>
        <end position="362"/>
    </location>
</feature>
<evidence type="ECO:0000256" key="1">
    <source>
        <dbReference type="SAM" id="SignalP"/>
    </source>
</evidence>
<comment type="caution">
    <text evidence="2">The sequence shown here is derived from an EMBL/GenBank/DDBJ whole genome shotgun (WGS) entry which is preliminary data.</text>
</comment>
<reference evidence="2 3" key="1">
    <citation type="submission" date="2021-06" db="EMBL/GenBank/DDBJ databases">
        <title>A haploid diamondback moth (Plutella xylostella L.) genome assembly resolves 31 chromosomes and identifies a diamide resistance mutation.</title>
        <authorList>
            <person name="Ward C.M."/>
            <person name="Perry K.D."/>
            <person name="Baker G."/>
            <person name="Powis K."/>
            <person name="Heckel D.G."/>
            <person name="Baxter S.W."/>
        </authorList>
    </citation>
    <scope>NUCLEOTIDE SEQUENCE [LARGE SCALE GENOMIC DNA]</scope>
    <source>
        <strain evidence="2 3">LV</strain>
        <tissue evidence="2">Single pupa</tissue>
    </source>
</reference>
<keyword evidence="1" id="KW-0732">Signal</keyword>
<organism evidence="2 3">
    <name type="scientific">Plutella xylostella</name>
    <name type="common">Diamondback moth</name>
    <name type="synonym">Plutella maculipennis</name>
    <dbReference type="NCBI Taxonomy" id="51655"/>
    <lineage>
        <taxon>Eukaryota</taxon>
        <taxon>Metazoa</taxon>
        <taxon>Ecdysozoa</taxon>
        <taxon>Arthropoda</taxon>
        <taxon>Hexapoda</taxon>
        <taxon>Insecta</taxon>
        <taxon>Pterygota</taxon>
        <taxon>Neoptera</taxon>
        <taxon>Endopterygota</taxon>
        <taxon>Lepidoptera</taxon>
        <taxon>Glossata</taxon>
        <taxon>Ditrysia</taxon>
        <taxon>Yponomeutoidea</taxon>
        <taxon>Plutellidae</taxon>
        <taxon>Plutella</taxon>
    </lineage>
</organism>
<evidence type="ECO:0000313" key="3">
    <source>
        <dbReference type="Proteomes" id="UP000823941"/>
    </source>
</evidence>
<dbReference type="Proteomes" id="UP000823941">
    <property type="component" value="Chromosome 15"/>
</dbReference>
<name>A0ABQ7QH37_PLUXY</name>
<sequence>MMLLTKFITATSFALLYCCLLLDCSGMDVEETNSELELKAVFINCDPHDILEEAEAARRVQREELLTTHGKLDGCLKKIGITVKLVSDPAMSEGEEYIPVEQVVSAGARARLLNPYVLRLRRDRPQQAYPLTLRGIRRQRDIVFKEGDEWAKGLAYLQQWINNFTKPANTNKSSETLNIITERMNNSCNADGFEKWHRTKRFDDNLIIDNTVHEAKDKHIPNVLSIVNRSKAKRVPVVEEGLGVISVDNRKFTLYDIGEPVVRHTVSVQLFERDTDRDGKTVWSDVTKGNIASVGPQKPEFEGPNLAVHYRSLEWLDRDKFALPKKPLCLLVSEENEPSTGMNMIDQVVNHVARIGLISTCL</sequence>
<gene>
    <name evidence="2" type="ORF">JYU34_011486</name>
</gene>
<feature type="signal peptide" evidence="1">
    <location>
        <begin position="1"/>
        <end position="26"/>
    </location>
</feature>
<keyword evidence="3" id="KW-1185">Reference proteome</keyword>
<dbReference type="EMBL" id="JAHIBW010000015">
    <property type="protein sequence ID" value="KAG7304537.1"/>
    <property type="molecule type" value="Genomic_DNA"/>
</dbReference>
<protein>
    <submittedName>
        <fullName evidence="2">Uncharacterized protein</fullName>
    </submittedName>
</protein>